<evidence type="ECO:0000256" key="1">
    <source>
        <dbReference type="SAM" id="SignalP"/>
    </source>
</evidence>
<feature type="signal peptide" evidence="1">
    <location>
        <begin position="1"/>
        <end position="18"/>
    </location>
</feature>
<comment type="caution">
    <text evidence="2">The sequence shown here is derived from an EMBL/GenBank/DDBJ whole genome shotgun (WGS) entry which is preliminary data.</text>
</comment>
<feature type="chain" id="PRO_5047451321" evidence="1">
    <location>
        <begin position="19"/>
        <end position="121"/>
    </location>
</feature>
<proteinExistence type="predicted"/>
<dbReference type="RefSeq" id="WP_264506161.1">
    <property type="nucleotide sequence ID" value="NZ_JAPDFL010000001.1"/>
</dbReference>
<protein>
    <submittedName>
        <fullName evidence="2">Uncharacterized protein</fullName>
    </submittedName>
</protein>
<keyword evidence="1" id="KW-0732">Signal</keyword>
<accession>A0ABT3H097</accession>
<name>A0ABT3H097_9RHOB</name>
<reference evidence="2 3" key="1">
    <citation type="submission" date="2022-10" db="EMBL/GenBank/DDBJ databases">
        <title>Pararhodobacter sp. nov., isolated from marine algae.</title>
        <authorList>
            <person name="Choi B.J."/>
            <person name="Kim J.M."/>
            <person name="Lee J.K."/>
            <person name="Choi D.G."/>
            <person name="Jeon C.O."/>
        </authorList>
    </citation>
    <scope>NUCLEOTIDE SEQUENCE [LARGE SCALE GENOMIC DNA]</scope>
    <source>
        <strain evidence="2 3">ZQ420</strain>
    </source>
</reference>
<keyword evidence="3" id="KW-1185">Reference proteome</keyword>
<gene>
    <name evidence="2" type="ORF">OKW52_13375</name>
</gene>
<sequence length="121" mass="12674">MKFLLAAALLPFALPALADAGPLTYDCAFTTECSTSDAACTQTPLNFALVVDGDSARYEGDTYSAPMAVHQTDDGVLVAYDRAQSTLTTIGTDGTTVHSSNLILVGHVNRAAQWSGTCTVR</sequence>
<dbReference type="EMBL" id="JAPDFL010000001">
    <property type="protein sequence ID" value="MCW1933222.1"/>
    <property type="molecule type" value="Genomic_DNA"/>
</dbReference>
<evidence type="ECO:0000313" key="2">
    <source>
        <dbReference type="EMBL" id="MCW1933222.1"/>
    </source>
</evidence>
<dbReference type="Proteomes" id="UP001208938">
    <property type="component" value="Unassembled WGS sequence"/>
</dbReference>
<organism evidence="2 3">
    <name type="scientific">Pararhodobacter zhoushanensis</name>
    <dbReference type="NCBI Taxonomy" id="2479545"/>
    <lineage>
        <taxon>Bacteria</taxon>
        <taxon>Pseudomonadati</taxon>
        <taxon>Pseudomonadota</taxon>
        <taxon>Alphaproteobacteria</taxon>
        <taxon>Rhodobacterales</taxon>
        <taxon>Paracoccaceae</taxon>
        <taxon>Pararhodobacter</taxon>
    </lineage>
</organism>
<evidence type="ECO:0000313" key="3">
    <source>
        <dbReference type="Proteomes" id="UP001208938"/>
    </source>
</evidence>